<dbReference type="PANTHER" id="PTHR11138:SF5">
    <property type="entry name" value="METHIONYL-TRNA FORMYLTRANSFERASE, MITOCHONDRIAL"/>
    <property type="match status" value="1"/>
</dbReference>
<feature type="domain" description="Formyl transferase C-terminal" evidence="2">
    <location>
        <begin position="203"/>
        <end position="271"/>
    </location>
</feature>
<organism evidence="3 4">
    <name type="scientific">Pseudonocardia endophytica</name>
    <dbReference type="NCBI Taxonomy" id="401976"/>
    <lineage>
        <taxon>Bacteria</taxon>
        <taxon>Bacillati</taxon>
        <taxon>Actinomycetota</taxon>
        <taxon>Actinomycetes</taxon>
        <taxon>Pseudonocardiales</taxon>
        <taxon>Pseudonocardiaceae</taxon>
        <taxon>Pseudonocardia</taxon>
    </lineage>
</organism>
<dbReference type="PANTHER" id="PTHR11138">
    <property type="entry name" value="METHIONYL-TRNA FORMYLTRANSFERASE"/>
    <property type="match status" value="1"/>
</dbReference>
<evidence type="ECO:0000313" key="3">
    <source>
        <dbReference type="EMBL" id="TCK24580.1"/>
    </source>
</evidence>
<dbReference type="SUPFAM" id="SSF50486">
    <property type="entry name" value="FMT C-terminal domain-like"/>
    <property type="match status" value="1"/>
</dbReference>
<dbReference type="Pfam" id="PF00551">
    <property type="entry name" value="Formyl_trans_N"/>
    <property type="match status" value="1"/>
</dbReference>
<dbReference type="InterPro" id="IPR002376">
    <property type="entry name" value="Formyl_transf_N"/>
</dbReference>
<dbReference type="InterPro" id="IPR011034">
    <property type="entry name" value="Formyl_transferase-like_C_sf"/>
</dbReference>
<reference evidence="3 4" key="1">
    <citation type="submission" date="2019-03" db="EMBL/GenBank/DDBJ databases">
        <title>Sequencing the genomes of 1000 actinobacteria strains.</title>
        <authorList>
            <person name="Klenk H.-P."/>
        </authorList>
    </citation>
    <scope>NUCLEOTIDE SEQUENCE [LARGE SCALE GENOMIC DNA]</scope>
    <source>
        <strain evidence="3 4">DSM 44969</strain>
    </source>
</reference>
<evidence type="ECO:0000313" key="4">
    <source>
        <dbReference type="Proteomes" id="UP000295560"/>
    </source>
</evidence>
<dbReference type="OrthoDB" id="9802815at2"/>
<dbReference type="Gene3D" id="3.40.50.12230">
    <property type="match status" value="1"/>
</dbReference>
<keyword evidence="3" id="KW-0808">Transferase</keyword>
<keyword evidence="4" id="KW-1185">Reference proteome</keyword>
<dbReference type="RefSeq" id="WP_132421010.1">
    <property type="nucleotide sequence ID" value="NZ_SMFZ01000001.1"/>
</dbReference>
<dbReference type="GO" id="GO:0005829">
    <property type="term" value="C:cytosol"/>
    <property type="evidence" value="ECO:0007669"/>
    <property type="project" value="TreeGrafter"/>
</dbReference>
<dbReference type="InterPro" id="IPR005793">
    <property type="entry name" value="Formyl_trans_C"/>
</dbReference>
<evidence type="ECO:0000259" key="2">
    <source>
        <dbReference type="Pfam" id="PF02911"/>
    </source>
</evidence>
<dbReference type="EMBL" id="SMFZ01000001">
    <property type="protein sequence ID" value="TCK24580.1"/>
    <property type="molecule type" value="Genomic_DNA"/>
</dbReference>
<accession>A0A4R1HV73</accession>
<feature type="domain" description="Formyl transferase N-terminal" evidence="1">
    <location>
        <begin position="1"/>
        <end position="168"/>
    </location>
</feature>
<name>A0A4R1HV73_PSEEN</name>
<dbReference type="GO" id="GO:0004479">
    <property type="term" value="F:methionyl-tRNA formyltransferase activity"/>
    <property type="evidence" value="ECO:0007669"/>
    <property type="project" value="TreeGrafter"/>
</dbReference>
<dbReference type="Proteomes" id="UP000295560">
    <property type="component" value="Unassembled WGS sequence"/>
</dbReference>
<protein>
    <submittedName>
        <fullName evidence="3">Methionyl-tRNA formyltransferase</fullName>
    </submittedName>
</protein>
<dbReference type="SUPFAM" id="SSF53328">
    <property type="entry name" value="Formyltransferase"/>
    <property type="match status" value="1"/>
</dbReference>
<dbReference type="AlphaFoldDB" id="A0A4R1HV73"/>
<dbReference type="CDD" id="cd08369">
    <property type="entry name" value="FMT_core"/>
    <property type="match status" value="1"/>
</dbReference>
<dbReference type="InterPro" id="IPR036477">
    <property type="entry name" value="Formyl_transf_N_sf"/>
</dbReference>
<dbReference type="Pfam" id="PF02911">
    <property type="entry name" value="Formyl_trans_C"/>
    <property type="match status" value="1"/>
</dbReference>
<sequence length="311" mass="33536">MRIVFVGFATWGHRALSALARSGHEVVLAVTQPPIDDPYYAYLNEDVGALAGDLGVPTMHAHRLNGEAADAVVAADADLMVVANWPSRIEKPVFGAPRLGTLNVHDSLLPRYAGFGAPNWALINDESEVGVTAHMMDDGFDTGDIVARRVLPVSDEDTALTLVERSLDVVAPLLDESLDALLRGRPTVPQDPAEATYFHRRRHEDNRIDWTRPARAIRNLVRAQCDPFPNAHSTVGDTPIAFLDVSVTGRRFGGTAGRVVRDGDDVVVVAGPEARTGREHGVRVNRIRTADGTVVDTPADVLRPGSRLGSA</sequence>
<proteinExistence type="predicted"/>
<gene>
    <name evidence="3" type="ORF">EV378_0354</name>
</gene>
<comment type="caution">
    <text evidence="3">The sequence shown here is derived from an EMBL/GenBank/DDBJ whole genome shotgun (WGS) entry which is preliminary data.</text>
</comment>
<evidence type="ECO:0000259" key="1">
    <source>
        <dbReference type="Pfam" id="PF00551"/>
    </source>
</evidence>